<keyword evidence="2 5" id="KW-0812">Transmembrane</keyword>
<dbReference type="InterPro" id="IPR038770">
    <property type="entry name" value="Na+/solute_symporter_sf"/>
</dbReference>
<keyword evidence="7" id="KW-1185">Reference proteome</keyword>
<feature type="transmembrane region" description="Helical" evidence="5">
    <location>
        <begin position="233"/>
        <end position="256"/>
    </location>
</feature>
<reference evidence="6 7" key="1">
    <citation type="journal article" date="2021" name="Mar. Drugs">
        <title>Genome Reduction and Secondary Metabolism of the Marine Sponge-Associated Cyanobacterium Leptothoe.</title>
        <authorList>
            <person name="Konstantinou D."/>
            <person name="Popin R.V."/>
            <person name="Fewer D.P."/>
            <person name="Sivonen K."/>
            <person name="Gkelis S."/>
        </authorList>
    </citation>
    <scope>NUCLEOTIDE SEQUENCE [LARGE SCALE GENOMIC DNA]</scope>
    <source>
        <strain evidence="6 7">TAU-MAC 1615</strain>
    </source>
</reference>
<evidence type="ECO:0000256" key="3">
    <source>
        <dbReference type="ARBA" id="ARBA00022989"/>
    </source>
</evidence>
<evidence type="ECO:0000256" key="5">
    <source>
        <dbReference type="SAM" id="Phobius"/>
    </source>
</evidence>
<feature type="transmembrane region" description="Helical" evidence="5">
    <location>
        <begin position="140"/>
        <end position="159"/>
    </location>
</feature>
<keyword evidence="3 5" id="KW-1133">Transmembrane helix</keyword>
<feature type="transmembrane region" description="Helical" evidence="5">
    <location>
        <begin position="171"/>
        <end position="189"/>
    </location>
</feature>
<feature type="transmembrane region" description="Helical" evidence="5">
    <location>
        <begin position="201"/>
        <end position="221"/>
    </location>
</feature>
<sequence>MESSSLTNIFLPLALFIIMLGMGLGLTVADFKRILVEPKAVILGLIAQLVLLPFVGFVLISFFSPEPQIAVGIMILAACPGGPTSNLISYLAKGNVALSITLTAISSLITVFTIPLVVNLAMQTFLGADAALRLPLLETIGQIAVITLIPVSLGMVLHNKAPRFAARVETWVKWLSLFFLGLIIAGLLVKERANVVDFFAQVGGITFALMAISMSLGYGIAKLAELDNPSATSITIEVGVQNGTLAIAIASGATFLNNPTMAIPAAIYALLMFVVSGVFAWWAQKQPVTFDVANNN</sequence>
<dbReference type="InterPro" id="IPR002657">
    <property type="entry name" value="BilAc:Na_symport/Acr3"/>
</dbReference>
<name>A0ABS5XY83_9CYAN</name>
<feature type="transmembrane region" description="Helical" evidence="5">
    <location>
        <begin position="69"/>
        <end position="89"/>
    </location>
</feature>
<gene>
    <name evidence="6" type="ORF">IXB28_00195</name>
</gene>
<organism evidence="6 7">
    <name type="scientific">Leptothoe kymatousa TAU-MAC 1615</name>
    <dbReference type="NCBI Taxonomy" id="2364775"/>
    <lineage>
        <taxon>Bacteria</taxon>
        <taxon>Bacillati</taxon>
        <taxon>Cyanobacteriota</taxon>
        <taxon>Cyanophyceae</taxon>
        <taxon>Nodosilineales</taxon>
        <taxon>Cymatolegaceae</taxon>
        <taxon>Leptothoe</taxon>
        <taxon>Leptothoe kymatousa</taxon>
    </lineage>
</organism>
<dbReference type="EMBL" id="JADOER010000001">
    <property type="protein sequence ID" value="MBT9310612.1"/>
    <property type="molecule type" value="Genomic_DNA"/>
</dbReference>
<dbReference type="InterPro" id="IPR004710">
    <property type="entry name" value="Bilac:Na_transpt"/>
</dbReference>
<feature type="transmembrane region" description="Helical" evidence="5">
    <location>
        <begin position="262"/>
        <end position="283"/>
    </location>
</feature>
<evidence type="ECO:0000256" key="2">
    <source>
        <dbReference type="ARBA" id="ARBA00022692"/>
    </source>
</evidence>
<evidence type="ECO:0000256" key="4">
    <source>
        <dbReference type="ARBA" id="ARBA00023136"/>
    </source>
</evidence>
<protein>
    <submittedName>
        <fullName evidence="6">Bile acid:sodium symporter family protein</fullName>
    </submittedName>
</protein>
<comment type="caution">
    <text evidence="6">The sequence shown here is derived from an EMBL/GenBank/DDBJ whole genome shotgun (WGS) entry which is preliminary data.</text>
</comment>
<feature type="transmembrane region" description="Helical" evidence="5">
    <location>
        <begin position="96"/>
        <end position="120"/>
    </location>
</feature>
<evidence type="ECO:0000313" key="6">
    <source>
        <dbReference type="EMBL" id="MBT9310612.1"/>
    </source>
</evidence>
<evidence type="ECO:0000313" key="7">
    <source>
        <dbReference type="Proteomes" id="UP001196661"/>
    </source>
</evidence>
<dbReference type="Proteomes" id="UP001196661">
    <property type="component" value="Unassembled WGS sequence"/>
</dbReference>
<dbReference type="RefSeq" id="WP_215616529.1">
    <property type="nucleotide sequence ID" value="NZ_JADOER010000001.1"/>
</dbReference>
<feature type="transmembrane region" description="Helical" evidence="5">
    <location>
        <begin position="40"/>
        <end position="63"/>
    </location>
</feature>
<evidence type="ECO:0000256" key="1">
    <source>
        <dbReference type="ARBA" id="ARBA00004141"/>
    </source>
</evidence>
<feature type="transmembrane region" description="Helical" evidence="5">
    <location>
        <begin position="6"/>
        <end position="28"/>
    </location>
</feature>
<comment type="subcellular location">
    <subcellularLocation>
        <location evidence="1">Membrane</location>
        <topology evidence="1">Multi-pass membrane protein</topology>
    </subcellularLocation>
</comment>
<dbReference type="PANTHER" id="PTHR10361">
    <property type="entry name" value="SODIUM-BILE ACID COTRANSPORTER"/>
    <property type="match status" value="1"/>
</dbReference>
<proteinExistence type="predicted"/>
<keyword evidence="4 5" id="KW-0472">Membrane</keyword>
<accession>A0ABS5XY83</accession>
<dbReference type="PANTHER" id="PTHR10361:SF24">
    <property type="entry name" value="P3 PROTEIN"/>
    <property type="match status" value="1"/>
</dbReference>
<dbReference type="Gene3D" id="1.20.1530.20">
    <property type="match status" value="1"/>
</dbReference>
<dbReference type="Pfam" id="PF01758">
    <property type="entry name" value="SBF"/>
    <property type="match status" value="1"/>
</dbReference>